<proteinExistence type="predicted"/>
<feature type="region of interest" description="Disordered" evidence="1">
    <location>
        <begin position="102"/>
        <end position="124"/>
    </location>
</feature>
<evidence type="ECO:0000256" key="1">
    <source>
        <dbReference type="SAM" id="MobiDB-lite"/>
    </source>
</evidence>
<dbReference type="EMBL" id="BSRI01000002">
    <property type="protein sequence ID" value="GLV58651.1"/>
    <property type="molecule type" value="Genomic_DNA"/>
</dbReference>
<evidence type="ECO:0000313" key="2">
    <source>
        <dbReference type="EMBL" id="GLV58651.1"/>
    </source>
</evidence>
<gene>
    <name evidence="2" type="ORF">KDH_54810</name>
</gene>
<dbReference type="Proteomes" id="UP001344906">
    <property type="component" value="Unassembled WGS sequence"/>
</dbReference>
<protein>
    <submittedName>
        <fullName evidence="2">Uncharacterized protein</fullName>
    </submittedName>
</protein>
<comment type="caution">
    <text evidence="2">The sequence shown here is derived from an EMBL/GenBank/DDBJ whole genome shotgun (WGS) entry which is preliminary data.</text>
</comment>
<dbReference type="RefSeq" id="WP_338254936.1">
    <property type="nucleotide sequence ID" value="NZ_BSRI01000002.1"/>
</dbReference>
<evidence type="ECO:0000313" key="3">
    <source>
        <dbReference type="Proteomes" id="UP001344906"/>
    </source>
</evidence>
<keyword evidence="3" id="KW-1185">Reference proteome</keyword>
<accession>A0ABQ6G089</accession>
<sequence>MSSSFDELYRNILNTVFIERARQQLEQGVDGLSCADAYADQGKPDFALAHLLLVDAPDDVKRDILARAYERRAELTDEKAETFDRQFHRPFPLIKLEAQKDRMSAQQVRQQKRIRRGTKSLNMN</sequence>
<organism evidence="2 3">
    <name type="scientific">Dictyobacter halimunensis</name>
    <dbReference type="NCBI Taxonomy" id="3026934"/>
    <lineage>
        <taxon>Bacteria</taxon>
        <taxon>Bacillati</taxon>
        <taxon>Chloroflexota</taxon>
        <taxon>Ktedonobacteria</taxon>
        <taxon>Ktedonobacterales</taxon>
        <taxon>Dictyobacteraceae</taxon>
        <taxon>Dictyobacter</taxon>
    </lineage>
</organism>
<name>A0ABQ6G089_9CHLR</name>
<reference evidence="2 3" key="1">
    <citation type="submission" date="2023-02" db="EMBL/GenBank/DDBJ databases">
        <title>Dictyobacter halimunensis sp. nov., a new member of the class Ktedonobacteria from forest soil in a geothermal area.</title>
        <authorList>
            <person name="Rachmania M.K."/>
            <person name="Ningsih F."/>
            <person name="Sakai Y."/>
            <person name="Yabe S."/>
            <person name="Yokota A."/>
            <person name="Sjamsuridzal W."/>
        </authorList>
    </citation>
    <scope>NUCLEOTIDE SEQUENCE [LARGE SCALE GENOMIC DNA]</scope>
    <source>
        <strain evidence="2 3">S3.2.2.5</strain>
    </source>
</reference>